<dbReference type="GO" id="GO:0000976">
    <property type="term" value="F:transcription cis-regulatory region binding"/>
    <property type="evidence" value="ECO:0007669"/>
    <property type="project" value="TreeGrafter"/>
</dbReference>
<dbReference type="InterPro" id="IPR001789">
    <property type="entry name" value="Sig_transdc_resp-reg_receiver"/>
</dbReference>
<keyword evidence="1" id="KW-0805">Transcription regulation</keyword>
<evidence type="ECO:0000256" key="4">
    <source>
        <dbReference type="PROSITE-ProRule" id="PRU00169"/>
    </source>
</evidence>
<evidence type="ECO:0000313" key="8">
    <source>
        <dbReference type="EMBL" id="PWF20896.1"/>
    </source>
</evidence>
<accession>A0A2V1JYC2</accession>
<evidence type="ECO:0000256" key="1">
    <source>
        <dbReference type="ARBA" id="ARBA00023015"/>
    </source>
</evidence>
<dbReference type="AlphaFoldDB" id="A0A2V1JYC2"/>
<feature type="domain" description="Response regulatory" evidence="6">
    <location>
        <begin position="5"/>
        <end position="117"/>
    </location>
</feature>
<dbReference type="RefSeq" id="WP_109063196.1">
    <property type="nucleotide sequence ID" value="NZ_QETA01000010.1"/>
</dbReference>
<keyword evidence="3" id="KW-0804">Transcription</keyword>
<dbReference type="GO" id="GO:0005829">
    <property type="term" value="C:cytosol"/>
    <property type="evidence" value="ECO:0007669"/>
    <property type="project" value="TreeGrafter"/>
</dbReference>
<dbReference type="InterPro" id="IPR001867">
    <property type="entry name" value="OmpR/PhoB-type_DNA-bd"/>
</dbReference>
<dbReference type="GO" id="GO:0000156">
    <property type="term" value="F:phosphorelay response regulator activity"/>
    <property type="evidence" value="ECO:0007669"/>
    <property type="project" value="TreeGrafter"/>
</dbReference>
<dbReference type="SMART" id="SM00862">
    <property type="entry name" value="Trans_reg_C"/>
    <property type="match status" value="1"/>
</dbReference>
<feature type="modified residue" description="4-aspartylphosphate" evidence="4">
    <location>
        <position position="53"/>
    </location>
</feature>
<keyword evidence="2 5" id="KW-0238">DNA-binding</keyword>
<dbReference type="PROSITE" id="PS51755">
    <property type="entry name" value="OMPR_PHOB"/>
    <property type="match status" value="1"/>
</dbReference>
<sequence>MIDTHIILLETRTELSASLCHMLAQSGFSVHSCQNVPELFRQAEKNCDIILLDIGQPLLDGFSLLPRLSEIARAGVVVLAEDASLEVRLRALQSGADACLMQHGDQRELVAVILALVRRDRRRAVPVADRSEAVELAQVAPVGSWHLRDRGWTLVSPSGTTVSLSARERMVLQELLAEPGHPVDRLRLNELLYPGSEAQQRSRSVDVMISRLRRKASSYGLELPIRTVYGGGYLFVTE</sequence>
<keyword evidence="4" id="KW-0597">Phosphoprotein</keyword>
<comment type="caution">
    <text evidence="8">The sequence shown here is derived from an EMBL/GenBank/DDBJ whole genome shotgun (WGS) entry which is preliminary data.</text>
</comment>
<dbReference type="Gene3D" id="3.40.50.2300">
    <property type="match status" value="1"/>
</dbReference>
<dbReference type="GO" id="GO:0006355">
    <property type="term" value="P:regulation of DNA-templated transcription"/>
    <property type="evidence" value="ECO:0007669"/>
    <property type="project" value="InterPro"/>
</dbReference>
<keyword evidence="9" id="KW-1185">Reference proteome</keyword>
<organism evidence="8 9">
    <name type="scientific">Corticimicrobacter populi</name>
    <dbReference type="NCBI Taxonomy" id="2175229"/>
    <lineage>
        <taxon>Bacteria</taxon>
        <taxon>Pseudomonadati</taxon>
        <taxon>Pseudomonadota</taxon>
        <taxon>Betaproteobacteria</taxon>
        <taxon>Burkholderiales</taxon>
        <taxon>Alcaligenaceae</taxon>
        <taxon>Corticimicrobacter</taxon>
    </lineage>
</organism>
<dbReference type="InterPro" id="IPR039420">
    <property type="entry name" value="WalR-like"/>
</dbReference>
<dbReference type="InterPro" id="IPR036388">
    <property type="entry name" value="WH-like_DNA-bd_sf"/>
</dbReference>
<dbReference type="Proteomes" id="UP000245212">
    <property type="component" value="Unassembled WGS sequence"/>
</dbReference>
<dbReference type="SMART" id="SM00448">
    <property type="entry name" value="REC"/>
    <property type="match status" value="1"/>
</dbReference>
<dbReference type="PANTHER" id="PTHR48111:SF67">
    <property type="entry name" value="TRANSCRIPTIONAL REGULATORY PROTEIN TCTD"/>
    <property type="match status" value="1"/>
</dbReference>
<dbReference type="GO" id="GO:0032993">
    <property type="term" value="C:protein-DNA complex"/>
    <property type="evidence" value="ECO:0007669"/>
    <property type="project" value="TreeGrafter"/>
</dbReference>
<feature type="DNA-binding region" description="OmpR/PhoB-type" evidence="5">
    <location>
        <begin position="137"/>
        <end position="237"/>
    </location>
</feature>
<evidence type="ECO:0000256" key="3">
    <source>
        <dbReference type="ARBA" id="ARBA00023163"/>
    </source>
</evidence>
<dbReference type="CDD" id="cd00383">
    <property type="entry name" value="trans_reg_C"/>
    <property type="match status" value="1"/>
</dbReference>
<evidence type="ECO:0000256" key="5">
    <source>
        <dbReference type="PROSITE-ProRule" id="PRU01091"/>
    </source>
</evidence>
<evidence type="ECO:0000259" key="7">
    <source>
        <dbReference type="PROSITE" id="PS51755"/>
    </source>
</evidence>
<protein>
    <submittedName>
        <fullName evidence="8">DNA-binding response regulator</fullName>
    </submittedName>
</protein>
<dbReference type="EMBL" id="QETA01000010">
    <property type="protein sequence ID" value="PWF20896.1"/>
    <property type="molecule type" value="Genomic_DNA"/>
</dbReference>
<reference evidence="9" key="1">
    <citation type="submission" date="2018-05" db="EMBL/GenBank/DDBJ databases">
        <authorList>
            <person name="Li Y."/>
        </authorList>
    </citation>
    <scope>NUCLEOTIDE SEQUENCE [LARGE SCALE GENOMIC DNA]</scope>
    <source>
        <strain evidence="9">3d-2-2</strain>
    </source>
</reference>
<dbReference type="InterPro" id="IPR016032">
    <property type="entry name" value="Sig_transdc_resp-reg_C-effctor"/>
</dbReference>
<dbReference type="PROSITE" id="PS50110">
    <property type="entry name" value="RESPONSE_REGULATORY"/>
    <property type="match status" value="1"/>
</dbReference>
<evidence type="ECO:0000313" key="9">
    <source>
        <dbReference type="Proteomes" id="UP000245212"/>
    </source>
</evidence>
<proteinExistence type="predicted"/>
<feature type="domain" description="OmpR/PhoB-type" evidence="7">
    <location>
        <begin position="137"/>
        <end position="237"/>
    </location>
</feature>
<dbReference type="Pfam" id="PF00072">
    <property type="entry name" value="Response_reg"/>
    <property type="match status" value="1"/>
</dbReference>
<dbReference type="Pfam" id="PF00486">
    <property type="entry name" value="Trans_reg_C"/>
    <property type="match status" value="1"/>
</dbReference>
<dbReference type="PANTHER" id="PTHR48111">
    <property type="entry name" value="REGULATOR OF RPOS"/>
    <property type="match status" value="1"/>
</dbReference>
<evidence type="ECO:0000259" key="6">
    <source>
        <dbReference type="PROSITE" id="PS50110"/>
    </source>
</evidence>
<dbReference type="SUPFAM" id="SSF46894">
    <property type="entry name" value="C-terminal effector domain of the bipartite response regulators"/>
    <property type="match status" value="1"/>
</dbReference>
<gene>
    <name evidence="8" type="ORF">DD235_16370</name>
</gene>
<dbReference type="InterPro" id="IPR011006">
    <property type="entry name" value="CheY-like_superfamily"/>
</dbReference>
<dbReference type="SUPFAM" id="SSF52172">
    <property type="entry name" value="CheY-like"/>
    <property type="match status" value="1"/>
</dbReference>
<name>A0A2V1JYC2_9BURK</name>
<evidence type="ECO:0000256" key="2">
    <source>
        <dbReference type="ARBA" id="ARBA00023125"/>
    </source>
</evidence>
<dbReference type="Gene3D" id="1.10.10.10">
    <property type="entry name" value="Winged helix-like DNA-binding domain superfamily/Winged helix DNA-binding domain"/>
    <property type="match status" value="1"/>
</dbReference>